<accession>A0A0B6YVA0</accession>
<protein>
    <submittedName>
        <fullName evidence="2">Uncharacterized protein</fullName>
    </submittedName>
</protein>
<feature type="compositionally biased region" description="Polar residues" evidence="1">
    <location>
        <begin position="47"/>
        <end position="57"/>
    </location>
</feature>
<dbReference type="AlphaFoldDB" id="A0A0B6YVA0"/>
<reference evidence="2" key="1">
    <citation type="submission" date="2014-12" db="EMBL/GenBank/DDBJ databases">
        <title>Insight into the proteome of Arion vulgaris.</title>
        <authorList>
            <person name="Aradska J."/>
            <person name="Bulat T."/>
            <person name="Smidak R."/>
            <person name="Sarate P."/>
            <person name="Gangsoo J."/>
            <person name="Sialana F."/>
            <person name="Bilban M."/>
            <person name="Lubec G."/>
        </authorList>
    </citation>
    <scope>NUCLEOTIDE SEQUENCE</scope>
    <source>
        <tissue evidence="2">Skin</tissue>
    </source>
</reference>
<evidence type="ECO:0000256" key="1">
    <source>
        <dbReference type="SAM" id="MobiDB-lite"/>
    </source>
</evidence>
<sequence length="69" mass="8068">MYRTVNPVSFLRLETSIDNIHVNPTYRFEPSRNNIPSKWSPREPQEDSSNSLNLHLHAGSNQQRLFRAC</sequence>
<gene>
    <name evidence="2" type="primary">ORF38147</name>
</gene>
<organism evidence="2">
    <name type="scientific">Arion vulgaris</name>
    <dbReference type="NCBI Taxonomy" id="1028688"/>
    <lineage>
        <taxon>Eukaryota</taxon>
        <taxon>Metazoa</taxon>
        <taxon>Spiralia</taxon>
        <taxon>Lophotrochozoa</taxon>
        <taxon>Mollusca</taxon>
        <taxon>Gastropoda</taxon>
        <taxon>Heterobranchia</taxon>
        <taxon>Euthyneura</taxon>
        <taxon>Panpulmonata</taxon>
        <taxon>Eupulmonata</taxon>
        <taxon>Stylommatophora</taxon>
        <taxon>Helicina</taxon>
        <taxon>Arionoidea</taxon>
        <taxon>Arionidae</taxon>
        <taxon>Arion</taxon>
    </lineage>
</organism>
<name>A0A0B6YVA0_9EUPU</name>
<dbReference type="EMBL" id="HACG01013147">
    <property type="protein sequence ID" value="CEK60012.1"/>
    <property type="molecule type" value="Transcribed_RNA"/>
</dbReference>
<feature type="region of interest" description="Disordered" evidence="1">
    <location>
        <begin position="25"/>
        <end position="57"/>
    </location>
</feature>
<proteinExistence type="predicted"/>
<evidence type="ECO:0000313" key="2">
    <source>
        <dbReference type="EMBL" id="CEK60012.1"/>
    </source>
</evidence>